<evidence type="ECO:0000313" key="4">
    <source>
        <dbReference type="Proteomes" id="UP000180043"/>
    </source>
</evidence>
<evidence type="ECO:0000313" key="1">
    <source>
        <dbReference type="EMBL" id="OHU51596.1"/>
    </source>
</evidence>
<dbReference type="AlphaFoldDB" id="A0A1S1LLJ8"/>
<evidence type="ECO:0000313" key="3">
    <source>
        <dbReference type="Proteomes" id="UP000179441"/>
    </source>
</evidence>
<name>A0A1S1LLJ8_MYCCH</name>
<dbReference type="Proteomes" id="UP000179441">
    <property type="component" value="Unassembled WGS sequence"/>
</dbReference>
<dbReference type="Proteomes" id="UP000180043">
    <property type="component" value="Unassembled WGS sequence"/>
</dbReference>
<reference evidence="3 4" key="1">
    <citation type="submission" date="2016-10" db="EMBL/GenBank/DDBJ databases">
        <title>Evaluation of Human, Veterinary and Environmental Mycobacterium chelonae Isolates by Core Genome Phylogenomic Analysis, Targeted Gene Comparison, and Anti-microbial Susceptibility Patterns: A Tale of Mistaken Identities.</title>
        <authorList>
            <person name="Fogelson S.B."/>
            <person name="Camus A.C."/>
            <person name="Lorenz W."/>
            <person name="Vasireddy R."/>
            <person name="Vasireddy S."/>
            <person name="Smith T."/>
            <person name="Brown-Elliott B.A."/>
            <person name="Wallace R.J.Jr."/>
            <person name="Hasan N.A."/>
            <person name="Reischl U."/>
            <person name="Sanchez S."/>
        </authorList>
    </citation>
    <scope>NUCLEOTIDE SEQUENCE [LARGE SCALE GENOMIC DNA]</scope>
    <source>
        <strain evidence="1 4">15515</strain>
        <strain evidence="2 3">15518</strain>
    </source>
</reference>
<keyword evidence="3" id="KW-1185">Reference proteome</keyword>
<sequence>MTSTHDPYVLRATMRADLSVAMKTRDSLAVSALRTAIAAIDNAESVDGATQTVQNNTHIAGAASGLGSAEAARRVLSPADVRAILHSQIEDRATEAARYEMLGQAGAAEQLREEAAVIAGYL</sequence>
<comment type="caution">
    <text evidence="1">The sequence shown here is derived from an EMBL/GenBank/DDBJ whole genome shotgun (WGS) entry which is preliminary data.</text>
</comment>
<dbReference type="InterPro" id="IPR042184">
    <property type="entry name" value="YqeY/Aim41_N"/>
</dbReference>
<evidence type="ECO:0000313" key="2">
    <source>
        <dbReference type="EMBL" id="OHU76392.1"/>
    </source>
</evidence>
<evidence type="ECO:0008006" key="5">
    <source>
        <dbReference type="Google" id="ProtNLM"/>
    </source>
</evidence>
<organism evidence="1 4">
    <name type="scientific">Mycobacteroides chelonae</name>
    <name type="common">Mycobacterium chelonae</name>
    <dbReference type="NCBI Taxonomy" id="1774"/>
    <lineage>
        <taxon>Bacteria</taxon>
        <taxon>Bacillati</taxon>
        <taxon>Actinomycetota</taxon>
        <taxon>Actinomycetes</taxon>
        <taxon>Mycobacteriales</taxon>
        <taxon>Mycobacteriaceae</taxon>
        <taxon>Mycobacteroides</taxon>
    </lineage>
</organism>
<dbReference type="Gene3D" id="1.10.1510.10">
    <property type="entry name" value="Uncharacterised protein YqeY/AIM41 PF09424, N-terminal domain"/>
    <property type="match status" value="1"/>
</dbReference>
<gene>
    <name evidence="1" type="ORF">BKG82_19090</name>
    <name evidence="2" type="ORF">BKG84_24100</name>
</gene>
<accession>A0A1S1LLJ8</accession>
<dbReference type="EMBL" id="MLIQ01000022">
    <property type="protein sequence ID" value="OHU51596.1"/>
    <property type="molecule type" value="Genomic_DNA"/>
</dbReference>
<protein>
    <recommendedName>
        <fullName evidence="5">Glutamyl-tRNA amidotransferase</fullName>
    </recommendedName>
</protein>
<dbReference type="RefSeq" id="WP_057966701.1">
    <property type="nucleotide sequence ID" value="NZ_CP050145.1"/>
</dbReference>
<proteinExistence type="predicted"/>
<dbReference type="EMBL" id="MLIS01000003">
    <property type="protein sequence ID" value="OHU76392.1"/>
    <property type="molecule type" value="Genomic_DNA"/>
</dbReference>